<dbReference type="GO" id="GO:0008168">
    <property type="term" value="F:methyltransferase activity"/>
    <property type="evidence" value="ECO:0007669"/>
    <property type="project" value="UniProtKB-KW"/>
</dbReference>
<dbReference type="GeneID" id="101861319"/>
<dbReference type="RefSeq" id="XP_012943937.1">
    <property type="nucleotide sequence ID" value="XM_013088483.2"/>
</dbReference>
<evidence type="ECO:0000256" key="3">
    <source>
        <dbReference type="ARBA" id="ARBA00022679"/>
    </source>
</evidence>
<dbReference type="PANTHER" id="PTHR44942">
    <property type="entry name" value="METHYLTRANSF_11 DOMAIN-CONTAINING PROTEIN"/>
    <property type="match status" value="1"/>
</dbReference>
<keyword evidence="3" id="KW-0808">Transferase</keyword>
<dbReference type="InterPro" id="IPR051052">
    <property type="entry name" value="Diverse_substrate_MTase"/>
</dbReference>
<evidence type="ECO:0000313" key="7">
    <source>
        <dbReference type="RefSeq" id="XP_012943937.1"/>
    </source>
</evidence>
<dbReference type="Proteomes" id="UP000694888">
    <property type="component" value="Unplaced"/>
</dbReference>
<protein>
    <submittedName>
        <fullName evidence="6 7">Methyltransferase DDB_G0268948 isoform X1</fullName>
    </submittedName>
</protein>
<gene>
    <name evidence="6 7" type="primary">LOC101861319</name>
</gene>
<evidence type="ECO:0000259" key="4">
    <source>
        <dbReference type="Pfam" id="PF08241"/>
    </source>
</evidence>
<dbReference type="SUPFAM" id="SSF53335">
    <property type="entry name" value="S-adenosyl-L-methionine-dependent methyltransferases"/>
    <property type="match status" value="1"/>
</dbReference>
<dbReference type="InterPro" id="IPR013216">
    <property type="entry name" value="Methyltransf_11"/>
</dbReference>
<keyword evidence="5" id="KW-1185">Reference proteome</keyword>
<feature type="domain" description="Methyltransferase type 11" evidence="4">
    <location>
        <begin position="83"/>
        <end position="174"/>
    </location>
</feature>
<evidence type="ECO:0000256" key="1">
    <source>
        <dbReference type="ARBA" id="ARBA00008361"/>
    </source>
</evidence>
<evidence type="ECO:0000313" key="6">
    <source>
        <dbReference type="RefSeq" id="XP_005109191.1"/>
    </source>
</evidence>
<dbReference type="RefSeq" id="XP_005109191.1">
    <property type="nucleotide sequence ID" value="XM_005109134.3"/>
</dbReference>
<dbReference type="Gene3D" id="3.40.50.150">
    <property type="entry name" value="Vaccinia Virus protein VP39"/>
    <property type="match status" value="1"/>
</dbReference>
<dbReference type="PANTHER" id="PTHR44942:SF4">
    <property type="entry name" value="METHYLTRANSFERASE TYPE 11 DOMAIN-CONTAINING PROTEIN"/>
    <property type="match status" value="1"/>
</dbReference>
<keyword evidence="2 6" id="KW-0489">Methyltransferase</keyword>
<evidence type="ECO:0000313" key="5">
    <source>
        <dbReference type="Proteomes" id="UP000694888"/>
    </source>
</evidence>
<reference evidence="6 7" key="1">
    <citation type="submission" date="2025-05" db="UniProtKB">
        <authorList>
            <consortium name="RefSeq"/>
        </authorList>
    </citation>
    <scope>IDENTIFICATION</scope>
</reference>
<accession>A0ABM0K5H0</accession>
<dbReference type="GO" id="GO:0032259">
    <property type="term" value="P:methylation"/>
    <property type="evidence" value="ECO:0007669"/>
    <property type="project" value="UniProtKB-KW"/>
</dbReference>
<dbReference type="Pfam" id="PF08241">
    <property type="entry name" value="Methyltransf_11"/>
    <property type="match status" value="1"/>
</dbReference>
<sequence length="302" mass="34240">MCAMRGIEVCALIGRGCFLNQLHRQLQREVTKFSVAKMSTAQLFTGEKQTDLYAKFRPVYSDEVFETIKEFCAETSSSFDTAVDLGCGSGQSTLPLTKYFRKVVGMDVSEQQIARAPTDVSNLSFRVSRAEDLSAYENGSLDLVTIAQAFHWVDQSKFFKEVERTVKPGGSLVVYGYGLWELSHQKVFQYFYHIYGEVLGPYWVGGRKMVEEKYRTVSLPYPGWRRDDSLSLVKEVGLEDLIGYMGSWSAYHKYNMAHPGNNLVGEVRARMQELAGVSENEASEFKTRISWPVFMLMAHLPS</sequence>
<dbReference type="CDD" id="cd02440">
    <property type="entry name" value="AdoMet_MTases"/>
    <property type="match status" value="1"/>
</dbReference>
<dbReference type="InterPro" id="IPR029063">
    <property type="entry name" value="SAM-dependent_MTases_sf"/>
</dbReference>
<evidence type="ECO:0000256" key="2">
    <source>
        <dbReference type="ARBA" id="ARBA00022603"/>
    </source>
</evidence>
<proteinExistence type="inferred from homology"/>
<name>A0ABM0K5H0_APLCA</name>
<organism evidence="5 6">
    <name type="scientific">Aplysia californica</name>
    <name type="common">California sea hare</name>
    <dbReference type="NCBI Taxonomy" id="6500"/>
    <lineage>
        <taxon>Eukaryota</taxon>
        <taxon>Metazoa</taxon>
        <taxon>Spiralia</taxon>
        <taxon>Lophotrochozoa</taxon>
        <taxon>Mollusca</taxon>
        <taxon>Gastropoda</taxon>
        <taxon>Heterobranchia</taxon>
        <taxon>Euthyneura</taxon>
        <taxon>Tectipleura</taxon>
        <taxon>Aplysiida</taxon>
        <taxon>Aplysioidea</taxon>
        <taxon>Aplysiidae</taxon>
        <taxon>Aplysia</taxon>
    </lineage>
</organism>
<comment type="similarity">
    <text evidence="1">Belongs to the methyltransferase superfamily.</text>
</comment>